<dbReference type="RefSeq" id="WP_379908209.1">
    <property type="nucleotide sequence ID" value="NZ_JBHSWE010000001.1"/>
</dbReference>
<organism evidence="3 4">
    <name type="scientific">Marinobacterium aestuariivivens</name>
    <dbReference type="NCBI Taxonomy" id="1698799"/>
    <lineage>
        <taxon>Bacteria</taxon>
        <taxon>Pseudomonadati</taxon>
        <taxon>Pseudomonadota</taxon>
        <taxon>Gammaproteobacteria</taxon>
        <taxon>Oceanospirillales</taxon>
        <taxon>Oceanospirillaceae</taxon>
        <taxon>Marinobacterium</taxon>
    </lineage>
</organism>
<reference evidence="4" key="1">
    <citation type="journal article" date="2019" name="Int. J. Syst. Evol. Microbiol.">
        <title>The Global Catalogue of Microorganisms (GCM) 10K type strain sequencing project: providing services to taxonomists for standard genome sequencing and annotation.</title>
        <authorList>
            <consortium name="The Broad Institute Genomics Platform"/>
            <consortium name="The Broad Institute Genome Sequencing Center for Infectious Disease"/>
            <person name="Wu L."/>
            <person name="Ma J."/>
        </authorList>
    </citation>
    <scope>NUCLEOTIDE SEQUENCE [LARGE SCALE GENOMIC DNA]</scope>
    <source>
        <strain evidence="4">NBRC 111756</strain>
    </source>
</reference>
<dbReference type="PANTHER" id="PTHR30386">
    <property type="entry name" value="MEMBRANE FUSION SUBUNIT OF EMRAB-TOLC MULTIDRUG EFFLUX PUMP"/>
    <property type="match status" value="1"/>
</dbReference>
<feature type="coiled-coil region" evidence="1">
    <location>
        <begin position="253"/>
        <end position="280"/>
    </location>
</feature>
<dbReference type="InterPro" id="IPR059040">
    <property type="entry name" value="HH_CyaD-like"/>
</dbReference>
<feature type="coiled-coil region" evidence="1">
    <location>
        <begin position="173"/>
        <end position="200"/>
    </location>
</feature>
<name>A0ABW1ZWT6_9GAMM</name>
<dbReference type="InterPro" id="IPR050739">
    <property type="entry name" value="MFP"/>
</dbReference>
<evidence type="ECO:0000256" key="1">
    <source>
        <dbReference type="SAM" id="Coils"/>
    </source>
</evidence>
<dbReference type="EMBL" id="JBHSWE010000001">
    <property type="protein sequence ID" value="MFC6669663.1"/>
    <property type="molecule type" value="Genomic_DNA"/>
</dbReference>
<dbReference type="PRINTS" id="PR01490">
    <property type="entry name" value="RTXTOXIND"/>
</dbReference>
<keyword evidence="4" id="KW-1185">Reference proteome</keyword>
<proteinExistence type="predicted"/>
<comment type="caution">
    <text evidence="3">The sequence shown here is derived from an EMBL/GenBank/DDBJ whole genome shotgun (WGS) entry which is preliminary data.</text>
</comment>
<evidence type="ECO:0000313" key="4">
    <source>
        <dbReference type="Proteomes" id="UP001596422"/>
    </source>
</evidence>
<feature type="domain" description="CyaD-like alpha-helical hairpin" evidence="2">
    <location>
        <begin position="114"/>
        <end position="282"/>
    </location>
</feature>
<evidence type="ECO:0000259" key="2">
    <source>
        <dbReference type="Pfam" id="PF25988"/>
    </source>
</evidence>
<protein>
    <recommendedName>
        <fullName evidence="2">CyaD-like alpha-helical hairpin domain-containing protein</fullName>
    </recommendedName>
</protein>
<sequence>MLRILKAAWTHRHRLGDQRRSALTLEFLPAALEIRERPPHPGNRVTAWLLMGLFASGLLWACLGQVDIVATAEGKLVPSGQVKLIQPYERGVVSRIHISEGQQVRRGDALVDLDNTLTGADESRLSQDLLQSQLGIVRLKAYLSSLAESGSRPAVAPPEWSHAASADQVSPHRQLLEQQVGSYRAQLAQLTRKLESKRAEQAINHAKIARLTRTLPLITQRTQALESLSERQLVARVSYLELEQNRIEQQYELSAAKARARQLDAEVEELRQQRASLVAATRGKPSSSC</sequence>
<keyword evidence="1" id="KW-0175">Coiled coil</keyword>
<gene>
    <name evidence="3" type="ORF">ACFQDL_05855</name>
</gene>
<dbReference type="Pfam" id="PF25988">
    <property type="entry name" value="HH_CyaD"/>
    <property type="match status" value="1"/>
</dbReference>
<dbReference type="Proteomes" id="UP001596422">
    <property type="component" value="Unassembled WGS sequence"/>
</dbReference>
<dbReference type="PANTHER" id="PTHR30386:SF27">
    <property type="entry name" value="MEMBRANE FUSION PROTEIN (MFP) FAMILY PROTEIN"/>
    <property type="match status" value="1"/>
</dbReference>
<accession>A0ABW1ZWT6</accession>
<evidence type="ECO:0000313" key="3">
    <source>
        <dbReference type="EMBL" id="MFC6669663.1"/>
    </source>
</evidence>